<dbReference type="Proteomes" id="UP000014712">
    <property type="component" value="Segment"/>
</dbReference>
<proteinExistence type="predicted"/>
<dbReference type="RefSeq" id="YP_008240931.1">
    <property type="nucleotide sequence ID" value="NC_021790.1"/>
</dbReference>
<gene>
    <name evidence="1" type="ORF">Phi18:1_gp17</name>
</gene>
<keyword evidence="2" id="KW-1185">Reference proteome</keyword>
<sequence length="55" mass="6575">MYKLYIFDSDSINHSIVILKKGFIIVEQYISKDMIIDKLSEVINILINRVEEYEH</sequence>
<reference evidence="2" key="2">
    <citation type="submission" date="2013-03" db="EMBL/GenBank/DDBJ databases">
        <title>The Cellulophaga phages: a novel, diverse, and globally ubiquitous model system.</title>
        <authorList>
            <person name="Holmfeldt K."/>
            <person name="Solonenko N."/>
            <person name="Shah M."/>
            <person name="Corrier K."/>
            <person name="Riemann L."/>
            <person name="VerBerkmoes N.C."/>
            <person name="Sullivan M.B."/>
        </authorList>
    </citation>
    <scope>NUCLEOTIDE SEQUENCE [LARGE SCALE GENOMIC DNA]</scope>
</reference>
<dbReference type="EMBL" id="KC821619">
    <property type="protein sequence ID" value="AGO48464.1"/>
    <property type="molecule type" value="Genomic_DNA"/>
</dbReference>
<dbReference type="KEGG" id="vg:16797104"/>
<dbReference type="GeneID" id="16797104"/>
<organism evidence="1 2">
    <name type="scientific">Cellulophaga phage phi18:1</name>
    <dbReference type="NCBI Taxonomy" id="1327982"/>
    <lineage>
        <taxon>Viruses</taxon>
        <taxon>Duplodnaviria</taxon>
        <taxon>Heunggongvirae</taxon>
        <taxon>Uroviricota</taxon>
        <taxon>Caudoviricetes</taxon>
        <taxon>Helsingorvirus</taxon>
        <taxon>Helsingorvirus Cba181</taxon>
    </lineage>
</organism>
<evidence type="ECO:0000313" key="2">
    <source>
        <dbReference type="Proteomes" id="UP000014712"/>
    </source>
</evidence>
<accession>R9ZYN3</accession>
<name>R9ZYN3_9CAUD</name>
<protein>
    <submittedName>
        <fullName evidence="1">Uncharacterized protein</fullName>
    </submittedName>
</protein>
<evidence type="ECO:0000313" key="1">
    <source>
        <dbReference type="EMBL" id="AGO48464.1"/>
    </source>
</evidence>
<reference evidence="1 2" key="1">
    <citation type="journal article" date="2013" name="Proc. Natl. Acad. Sci. U.S.A.">
        <title>Twelve previously unknown phage genera are ubiquitous in global oceans.</title>
        <authorList>
            <person name="Holmfeldt K."/>
            <person name="Solonenko N."/>
            <person name="Shah M."/>
            <person name="Corrier K."/>
            <person name="Riemann L."/>
            <person name="Verberkmoes N.C."/>
            <person name="Sullivan M.B."/>
        </authorList>
    </citation>
    <scope>NUCLEOTIDE SEQUENCE [LARGE SCALE GENOMIC DNA]</scope>
    <source>
        <strain evidence="1">Phi18:1</strain>
    </source>
</reference>